<dbReference type="PANTHER" id="PTHR33988:SF2">
    <property type="entry name" value="ENDORIBONUCLEASE MAZF"/>
    <property type="match status" value="1"/>
</dbReference>
<accession>A0ABY8QTN0</accession>
<evidence type="ECO:0000256" key="2">
    <source>
        <dbReference type="ARBA" id="ARBA00022649"/>
    </source>
</evidence>
<dbReference type="SUPFAM" id="SSF50118">
    <property type="entry name" value="Cell growth inhibitor/plasmid maintenance toxic component"/>
    <property type="match status" value="1"/>
</dbReference>
<name>A0ABY8QTN0_9MICO</name>
<dbReference type="Pfam" id="PF02452">
    <property type="entry name" value="PemK_toxin"/>
    <property type="match status" value="1"/>
</dbReference>
<keyword evidence="2" id="KW-1277">Toxin-antitoxin system</keyword>
<proteinExistence type="inferred from homology"/>
<dbReference type="PANTHER" id="PTHR33988">
    <property type="entry name" value="ENDORIBONUCLEASE MAZF-RELATED"/>
    <property type="match status" value="1"/>
</dbReference>
<dbReference type="InterPro" id="IPR003477">
    <property type="entry name" value="PemK-like"/>
</dbReference>
<dbReference type="GO" id="GO:0016787">
    <property type="term" value="F:hydrolase activity"/>
    <property type="evidence" value="ECO:0007669"/>
    <property type="project" value="UniProtKB-KW"/>
</dbReference>
<keyword evidence="4" id="KW-1185">Reference proteome</keyword>
<dbReference type="Proteomes" id="UP001209083">
    <property type="component" value="Chromosome"/>
</dbReference>
<dbReference type="EMBL" id="CP090958">
    <property type="protein sequence ID" value="WGW11606.1"/>
    <property type="molecule type" value="Genomic_DNA"/>
</dbReference>
<organism evidence="3 4">
    <name type="scientific">Saxibacter everestensis</name>
    <dbReference type="NCBI Taxonomy" id="2909229"/>
    <lineage>
        <taxon>Bacteria</taxon>
        <taxon>Bacillati</taxon>
        <taxon>Actinomycetota</taxon>
        <taxon>Actinomycetes</taxon>
        <taxon>Micrococcales</taxon>
        <taxon>Brevibacteriaceae</taxon>
        <taxon>Saxibacter</taxon>
    </lineage>
</organism>
<dbReference type="InterPro" id="IPR011067">
    <property type="entry name" value="Plasmid_toxin/cell-grow_inhib"/>
</dbReference>
<dbReference type="RefSeq" id="WP_349638396.1">
    <property type="nucleotide sequence ID" value="NZ_CP090958.1"/>
</dbReference>
<protein>
    <submittedName>
        <fullName evidence="3">Type II toxin-antitoxin system PemK/MazF family toxin</fullName>
        <ecNumber evidence="3">3.1.-.-</ecNumber>
    </submittedName>
</protein>
<keyword evidence="3" id="KW-0378">Hydrolase</keyword>
<sequence>MTSVRGDLYRLKAPRDARGHEQTGARFAVVVQSDDLPLSTWLVAPTSTGRREASFRPEVEIDGVKTRVMVEQLSVVDPQVRLGEFAGRLNASELRAVDAALVAVLGLD</sequence>
<dbReference type="EC" id="3.1.-.-" evidence="3"/>
<evidence type="ECO:0000313" key="4">
    <source>
        <dbReference type="Proteomes" id="UP001209083"/>
    </source>
</evidence>
<dbReference type="Gene3D" id="2.30.30.110">
    <property type="match status" value="1"/>
</dbReference>
<evidence type="ECO:0000313" key="3">
    <source>
        <dbReference type="EMBL" id="WGW11606.1"/>
    </source>
</evidence>
<gene>
    <name evidence="3" type="ORF">LWF01_16160</name>
</gene>
<evidence type="ECO:0000256" key="1">
    <source>
        <dbReference type="ARBA" id="ARBA00007521"/>
    </source>
</evidence>
<reference evidence="3 4" key="1">
    <citation type="submission" date="2023-05" db="EMBL/GenBank/DDBJ databases">
        <title>Lithophilousrod everest ZFBP1038 complete genpme.</title>
        <authorList>
            <person name="Tian M."/>
        </authorList>
    </citation>
    <scope>NUCLEOTIDE SEQUENCE [LARGE SCALE GENOMIC DNA]</scope>
    <source>
        <strain evidence="3 4">ZFBP1038</strain>
    </source>
</reference>
<comment type="similarity">
    <text evidence="1">Belongs to the PemK/MazF family.</text>
</comment>